<organism evidence="1 2">
    <name type="scientific">Carnobacterium alterfunditum</name>
    <dbReference type="NCBI Taxonomy" id="28230"/>
    <lineage>
        <taxon>Bacteria</taxon>
        <taxon>Bacillati</taxon>
        <taxon>Bacillota</taxon>
        <taxon>Bacilli</taxon>
        <taxon>Lactobacillales</taxon>
        <taxon>Carnobacteriaceae</taxon>
        <taxon>Carnobacterium</taxon>
    </lineage>
</organism>
<dbReference type="eggNOG" id="COG4910">
    <property type="taxonomic scope" value="Bacteria"/>
</dbReference>
<protein>
    <submittedName>
        <fullName evidence="1">Propanediol dehydratase small subunit</fullName>
    </submittedName>
</protein>
<accession>A0A1N6F1H4</accession>
<dbReference type="EMBL" id="FSRN01000001">
    <property type="protein sequence ID" value="SIN89093.1"/>
    <property type="molecule type" value="Genomic_DNA"/>
</dbReference>
<evidence type="ECO:0000313" key="1">
    <source>
        <dbReference type="EMBL" id="SIN89093.1"/>
    </source>
</evidence>
<dbReference type="Proteomes" id="UP000184758">
    <property type="component" value="Unassembled WGS sequence"/>
</dbReference>
<dbReference type="PIRSF" id="PIRSF018505">
    <property type="entry name" value="Prpndl_dhdrts_sm"/>
    <property type="match status" value="1"/>
</dbReference>
<evidence type="ECO:0000313" key="2">
    <source>
        <dbReference type="Proteomes" id="UP000184758"/>
    </source>
</evidence>
<dbReference type="AlphaFoldDB" id="A0A1N6F1H4"/>
<dbReference type="NCBIfam" id="NF011972">
    <property type="entry name" value="PRK15443.1-3"/>
    <property type="match status" value="1"/>
</dbReference>
<keyword evidence="2" id="KW-1185">Reference proteome</keyword>
<reference evidence="2" key="1">
    <citation type="submission" date="2016-11" db="EMBL/GenBank/DDBJ databases">
        <authorList>
            <person name="Varghese N."/>
            <person name="Submissions S."/>
        </authorList>
    </citation>
    <scope>NUCLEOTIDE SEQUENCE [LARGE SCALE GENOMIC DNA]</scope>
    <source>
        <strain evidence="2">313</strain>
    </source>
</reference>
<dbReference type="SUPFAM" id="SSF47148">
    <property type="entry name" value="Diol dehydratase, gamma subunit"/>
    <property type="match status" value="1"/>
</dbReference>
<gene>
    <name evidence="1" type="ORF">SAMN05878443_0335</name>
</gene>
<dbReference type="InterPro" id="IPR003207">
    <property type="entry name" value="Ppandiol/glycerol_DeHydtase_su"/>
</dbReference>
<dbReference type="Gene3D" id="1.10.1510.20">
    <property type="entry name" value="Propanediol/glycerol dehydratase, small subunit"/>
    <property type="match status" value="1"/>
</dbReference>
<dbReference type="Pfam" id="PF02287">
    <property type="entry name" value="Dehydratase_SU"/>
    <property type="match status" value="1"/>
</dbReference>
<dbReference type="RefSeq" id="WP_034546868.1">
    <property type="nucleotide sequence ID" value="NZ_FSRN01000001.1"/>
</dbReference>
<name>A0A1N6F1H4_9LACT</name>
<proteinExistence type="predicted"/>
<dbReference type="InterPro" id="IPR036091">
    <property type="entry name" value="Prodiol/glycerol_DeHase__sf_su"/>
</dbReference>
<sequence length="170" mass="19315">MSELDDVAKKIVEEISVESVPKPHKTEDYENMQKMGVTDYPLYTKHPDLVKSPTGKLLDEITLTNVMSGVITSQDLRITPDTLRRQGEISESSGRAALKQNFARAAELTAIPDERILQIYETLRPYRSTKEELVAIAEELEVKYNAPINGKFIREAAKYYEVRKKLKGDN</sequence>
<dbReference type="STRING" id="28230.SAMN05878443_0335"/>
<dbReference type="OrthoDB" id="3732589at2"/>